<dbReference type="Proteomes" id="UP001596083">
    <property type="component" value="Unassembled WGS sequence"/>
</dbReference>
<dbReference type="SUPFAM" id="SSF56784">
    <property type="entry name" value="HAD-like"/>
    <property type="match status" value="1"/>
</dbReference>
<dbReference type="EMBL" id="JBHSPB010000002">
    <property type="protein sequence ID" value="MFC5719130.1"/>
    <property type="molecule type" value="Genomic_DNA"/>
</dbReference>
<protein>
    <submittedName>
        <fullName evidence="1">HAD family hydrolase</fullName>
        <ecNumber evidence="1">3.-.-.-</ecNumber>
    </submittedName>
</protein>
<proteinExistence type="predicted"/>
<dbReference type="InterPro" id="IPR036412">
    <property type="entry name" value="HAD-like_sf"/>
</dbReference>
<sequence>MAAQLVLWDIDHTLLDTRGVGRRLFASAFHRATGRVMDRPTRIDGLTERVIFRETAKRHGLAPSPQDFDTFARALAYEHRLHVAELGERGRALPGAAAVLGALARLPGISQTVVTGNIRATAEIKLAAFGLERHLNLGIGAYGEDHEERVELVRTALDRAGCSARDAVLLGDTPADVRAGLGAGVRVLAVATGRSTLEELRAAGADAAVPDLRDTGGIVRTITGGEIP</sequence>
<keyword evidence="2" id="KW-1185">Reference proteome</keyword>
<reference evidence="2" key="1">
    <citation type="journal article" date="2019" name="Int. J. Syst. Evol. Microbiol.">
        <title>The Global Catalogue of Microorganisms (GCM) 10K type strain sequencing project: providing services to taxonomists for standard genome sequencing and annotation.</title>
        <authorList>
            <consortium name="The Broad Institute Genomics Platform"/>
            <consortium name="The Broad Institute Genome Sequencing Center for Infectious Disease"/>
            <person name="Wu L."/>
            <person name="Ma J."/>
        </authorList>
    </citation>
    <scope>NUCLEOTIDE SEQUENCE [LARGE SCALE GENOMIC DNA]</scope>
    <source>
        <strain evidence="2">CGMCC 4.7304</strain>
    </source>
</reference>
<dbReference type="InterPro" id="IPR023214">
    <property type="entry name" value="HAD_sf"/>
</dbReference>
<dbReference type="RefSeq" id="WP_390314139.1">
    <property type="nucleotide sequence ID" value="NZ_JBHSPB010000002.1"/>
</dbReference>
<dbReference type="PANTHER" id="PTHR43434">
    <property type="entry name" value="PHOSPHOGLYCOLATE PHOSPHATASE"/>
    <property type="match status" value="1"/>
</dbReference>
<dbReference type="Gene3D" id="1.10.150.240">
    <property type="entry name" value="Putative phosphatase, domain 2"/>
    <property type="match status" value="1"/>
</dbReference>
<dbReference type="InterPro" id="IPR023198">
    <property type="entry name" value="PGP-like_dom2"/>
</dbReference>
<organism evidence="1 2">
    <name type="scientific">Streptomyces gamaensis</name>
    <dbReference type="NCBI Taxonomy" id="1763542"/>
    <lineage>
        <taxon>Bacteria</taxon>
        <taxon>Bacillati</taxon>
        <taxon>Actinomycetota</taxon>
        <taxon>Actinomycetes</taxon>
        <taxon>Kitasatosporales</taxon>
        <taxon>Streptomycetaceae</taxon>
        <taxon>Streptomyces</taxon>
    </lineage>
</organism>
<name>A0ABW0YYI6_9ACTN</name>
<comment type="caution">
    <text evidence="1">The sequence shown here is derived from an EMBL/GenBank/DDBJ whole genome shotgun (WGS) entry which is preliminary data.</text>
</comment>
<keyword evidence="1" id="KW-0378">Hydrolase</keyword>
<dbReference type="InterPro" id="IPR041492">
    <property type="entry name" value="HAD_2"/>
</dbReference>
<evidence type="ECO:0000313" key="1">
    <source>
        <dbReference type="EMBL" id="MFC5719130.1"/>
    </source>
</evidence>
<accession>A0ABW0YYI6</accession>
<dbReference type="EC" id="3.-.-.-" evidence="1"/>
<dbReference type="PANTHER" id="PTHR43434:SF1">
    <property type="entry name" value="PHOSPHOGLYCOLATE PHOSPHATASE"/>
    <property type="match status" value="1"/>
</dbReference>
<gene>
    <name evidence="1" type="ORF">ACFP1Z_02890</name>
</gene>
<evidence type="ECO:0000313" key="2">
    <source>
        <dbReference type="Proteomes" id="UP001596083"/>
    </source>
</evidence>
<dbReference type="Gene3D" id="3.40.50.1000">
    <property type="entry name" value="HAD superfamily/HAD-like"/>
    <property type="match status" value="1"/>
</dbReference>
<dbReference type="SFLD" id="SFLDG01129">
    <property type="entry name" value="C1.5:_HAD__Beta-PGM__Phosphata"/>
    <property type="match status" value="1"/>
</dbReference>
<dbReference type="SFLD" id="SFLDS00003">
    <property type="entry name" value="Haloacid_Dehalogenase"/>
    <property type="match status" value="1"/>
</dbReference>
<dbReference type="GO" id="GO:0016787">
    <property type="term" value="F:hydrolase activity"/>
    <property type="evidence" value="ECO:0007669"/>
    <property type="project" value="UniProtKB-KW"/>
</dbReference>
<dbReference type="InterPro" id="IPR050155">
    <property type="entry name" value="HAD-like_hydrolase_sf"/>
</dbReference>
<dbReference type="Pfam" id="PF13419">
    <property type="entry name" value="HAD_2"/>
    <property type="match status" value="1"/>
</dbReference>